<evidence type="ECO:0000256" key="3">
    <source>
        <dbReference type="ARBA" id="ARBA00022670"/>
    </source>
</evidence>
<keyword evidence="2" id="KW-0121">Carboxypeptidase</keyword>
<evidence type="ECO:0000256" key="5">
    <source>
        <dbReference type="ARBA" id="ARBA00022825"/>
    </source>
</evidence>
<dbReference type="InterPro" id="IPR027461">
    <property type="entry name" value="Carboxypeptidase_A_C_sf"/>
</dbReference>
<sequence>MKLRFPRPLGPGDTVAVTSPSGGVPPALKPRLEFAVETVRSRGFEVLIGECMDGNGATSAPARERARELQDFLLDPEIRAVIPPWGGELAIDLIPCLDWKRLAEAEPTWVVGYSDISTLLLPLTLNAGVATVHGNNLLDTPFAVPEGLVGWMDVVSLPQGASFTQDAPDKYREGYVLYETFPEAAEFELTEEAYWVRLDGAGDVHVRGRLIGGCIETLGNLAGTPFGRASELARSTGDPLIVYVEAANADAYEVCRTLHGMRLAGFFECAAAVLVGRTNAPDCADMNQYDAVIDALGGLDVPIIADVECGHVAPFMPLVNGATAEVVATGTQSRIRQTLA</sequence>
<dbReference type="RefSeq" id="WP_064231921.1">
    <property type="nucleotide sequence ID" value="NZ_LVZK01000003.1"/>
</dbReference>
<dbReference type="Pfam" id="PF02016">
    <property type="entry name" value="Peptidase_S66"/>
    <property type="match status" value="1"/>
</dbReference>
<evidence type="ECO:0000256" key="1">
    <source>
        <dbReference type="ARBA" id="ARBA00010233"/>
    </source>
</evidence>
<protein>
    <submittedName>
        <fullName evidence="9">Peptidase S66 family protein</fullName>
    </submittedName>
</protein>
<accession>A0A179B259</accession>
<dbReference type="GO" id="GO:0006508">
    <property type="term" value="P:proteolysis"/>
    <property type="evidence" value="ECO:0007669"/>
    <property type="project" value="UniProtKB-KW"/>
</dbReference>
<dbReference type="Proteomes" id="UP000078368">
    <property type="component" value="Unassembled WGS sequence"/>
</dbReference>
<evidence type="ECO:0000313" key="10">
    <source>
        <dbReference type="Proteomes" id="UP000078368"/>
    </source>
</evidence>
<dbReference type="SUPFAM" id="SSF52317">
    <property type="entry name" value="Class I glutamine amidotransferase-like"/>
    <property type="match status" value="1"/>
</dbReference>
<feature type="region of interest" description="Disordered" evidence="6">
    <location>
        <begin position="1"/>
        <end position="22"/>
    </location>
</feature>
<dbReference type="PIRSF" id="PIRSF028757">
    <property type="entry name" value="LD-carboxypeptidase"/>
    <property type="match status" value="1"/>
</dbReference>
<keyword evidence="3" id="KW-0645">Protease</keyword>
<dbReference type="GO" id="GO:0004180">
    <property type="term" value="F:carboxypeptidase activity"/>
    <property type="evidence" value="ECO:0007669"/>
    <property type="project" value="UniProtKB-KW"/>
</dbReference>
<dbReference type="GO" id="GO:0008236">
    <property type="term" value="F:serine-type peptidase activity"/>
    <property type="evidence" value="ECO:0007669"/>
    <property type="project" value="UniProtKB-KW"/>
</dbReference>
<evidence type="ECO:0000259" key="8">
    <source>
        <dbReference type="Pfam" id="PF17676"/>
    </source>
</evidence>
<dbReference type="InterPro" id="IPR040449">
    <property type="entry name" value="Peptidase_S66_N"/>
</dbReference>
<dbReference type="InterPro" id="IPR029062">
    <property type="entry name" value="Class_I_gatase-like"/>
</dbReference>
<dbReference type="AlphaFoldDB" id="A0A179B259"/>
<dbReference type="InterPro" id="IPR027478">
    <property type="entry name" value="LdcA_N"/>
</dbReference>
<feature type="domain" description="LD-carboxypeptidase C-terminal" evidence="8">
    <location>
        <begin position="207"/>
        <end position="326"/>
    </location>
</feature>
<dbReference type="Gene3D" id="3.50.30.60">
    <property type="entry name" value="LD-carboxypeptidase A C-terminal domain-like"/>
    <property type="match status" value="1"/>
</dbReference>
<gene>
    <name evidence="9" type="ORF">A4H34_09420</name>
</gene>
<evidence type="ECO:0000256" key="4">
    <source>
        <dbReference type="ARBA" id="ARBA00022801"/>
    </source>
</evidence>
<evidence type="ECO:0000259" key="7">
    <source>
        <dbReference type="Pfam" id="PF02016"/>
    </source>
</evidence>
<dbReference type="EMBL" id="LVZK01000003">
    <property type="protein sequence ID" value="OAP85313.1"/>
    <property type="molecule type" value="Genomic_DNA"/>
</dbReference>
<organism evidence="9 10">
    <name type="scientific">Peptidiphaga gingivicola</name>
    <dbReference type="NCBI Taxonomy" id="2741497"/>
    <lineage>
        <taxon>Bacteria</taxon>
        <taxon>Bacillati</taxon>
        <taxon>Actinomycetota</taxon>
        <taxon>Actinomycetes</taxon>
        <taxon>Actinomycetales</taxon>
        <taxon>Actinomycetaceae</taxon>
        <taxon>Peptidiphaga</taxon>
    </lineage>
</organism>
<proteinExistence type="inferred from homology"/>
<keyword evidence="10" id="KW-1185">Reference proteome</keyword>
<dbReference type="OrthoDB" id="9807329at2"/>
<evidence type="ECO:0000256" key="6">
    <source>
        <dbReference type="SAM" id="MobiDB-lite"/>
    </source>
</evidence>
<dbReference type="Gene3D" id="3.40.50.10740">
    <property type="entry name" value="Class I glutamine amidotransferase-like"/>
    <property type="match status" value="1"/>
</dbReference>
<reference evidence="9 10" key="1">
    <citation type="submission" date="2016-04" db="EMBL/GenBank/DDBJ databases">
        <title>Peptidophaga gingivicola gen. nov., sp. nov., isolated from human subgingival plaque.</title>
        <authorList>
            <person name="Beall C.J."/>
            <person name="Mokrzan E.M."/>
            <person name="Griffen A.L."/>
            <person name="Leys E.J."/>
        </authorList>
    </citation>
    <scope>NUCLEOTIDE SEQUENCE [LARGE SCALE GENOMIC DNA]</scope>
    <source>
        <strain evidence="9 10">BA112</strain>
    </source>
</reference>
<comment type="caution">
    <text evidence="9">The sequence shown here is derived from an EMBL/GenBank/DDBJ whole genome shotgun (WGS) entry which is preliminary data.</text>
</comment>
<name>A0A179B259_9ACTO</name>
<evidence type="ECO:0000313" key="9">
    <source>
        <dbReference type="EMBL" id="OAP85313.1"/>
    </source>
</evidence>
<comment type="similarity">
    <text evidence="1">Belongs to the peptidase S66 family.</text>
</comment>
<keyword evidence="5" id="KW-0720">Serine protease</keyword>
<dbReference type="InterPro" id="IPR003507">
    <property type="entry name" value="S66_fam"/>
</dbReference>
<dbReference type="SUPFAM" id="SSF141986">
    <property type="entry name" value="LD-carboxypeptidase A C-terminal domain-like"/>
    <property type="match status" value="1"/>
</dbReference>
<evidence type="ECO:0000256" key="2">
    <source>
        <dbReference type="ARBA" id="ARBA00022645"/>
    </source>
</evidence>
<dbReference type="CDD" id="cd07062">
    <property type="entry name" value="Peptidase_S66_mccF_like"/>
    <property type="match status" value="1"/>
</dbReference>
<dbReference type="PANTHER" id="PTHR30237">
    <property type="entry name" value="MURAMOYLTETRAPEPTIDE CARBOXYPEPTIDASE"/>
    <property type="match status" value="1"/>
</dbReference>
<dbReference type="STRING" id="1823756.A4H34_09420"/>
<dbReference type="Pfam" id="PF17676">
    <property type="entry name" value="Peptidase_S66C"/>
    <property type="match status" value="1"/>
</dbReference>
<dbReference type="InterPro" id="IPR040921">
    <property type="entry name" value="Peptidase_S66C"/>
</dbReference>
<feature type="domain" description="LD-carboxypeptidase N-terminal" evidence="7">
    <location>
        <begin position="15"/>
        <end position="134"/>
    </location>
</feature>
<dbReference type="PANTHER" id="PTHR30237:SF2">
    <property type="entry name" value="MUREIN TETRAPEPTIDE CARBOXYPEPTIDASE"/>
    <property type="match status" value="1"/>
</dbReference>
<keyword evidence="4" id="KW-0378">Hydrolase</keyword>